<feature type="region of interest" description="Disordered" evidence="1">
    <location>
        <begin position="514"/>
        <end position="543"/>
    </location>
</feature>
<organism evidence="2 3">
    <name type="scientific">Mycobacterium phage Madruga</name>
    <dbReference type="NCBI Taxonomy" id="1675552"/>
    <lineage>
        <taxon>Viruses</taxon>
        <taxon>Duplodnaviria</taxon>
        <taxon>Heunggongvirae</taxon>
        <taxon>Uroviricota</taxon>
        <taxon>Caudoviricetes</taxon>
        <taxon>Patiencevirus</taxon>
        <taxon>Patiencevirus patience</taxon>
    </lineage>
</organism>
<sequence length="543" mass="60869">MPYNKKQYAAALDFIASKNDNVTNVDDQRRIAAYDLYESIYTNSTVDLKIVLRGDDQTPILMPSGQKIIEATHRFLGLNVGYFVDEGGDEGTRQLVDQWWEDFFKREAFPAKFTSNKRWGLIRGDAAFYVYASDTKGPGRRISVVELDPRQLFEIEVDGEVIGVHIVEDVQDFREPDKPEKRIARRRTFRKRYLPDGIPGGISSELTFWELGKWDDRDPVSEEKMERVTGPEAQLREESEYMLPPTIMQLPVYKWRNKPPQNSTWGHSQLSGLETLLYAINQTLSDEDATIVFQGLGMYVTTSGPPRDPQTGEVTDWNIGPKQIIEIGNEQKFERVTGVTDMTPFTQHMDTIDKGMSEASGTPEIAIGRVDVSVAESGISLQMQLAPLLAQNSEKELEIITVLDQMFHDITTMWLPAYEPELFGNAEVMAEINVVCLFDDPMPKNRDAEIQEVVLLDSSNLILKSMAVAKLRKLGWQFPTVDAFGNPLTDDDIAAMLIQQQAALAAAMDPFSVSLAGGNPEETSDQPEGNTPDDQTIDLGVTG</sequence>
<dbReference type="EMBL" id="KR997933">
    <property type="protein sequence ID" value="AKU45296.1"/>
    <property type="molecule type" value="Genomic_DNA"/>
</dbReference>
<evidence type="ECO:0000256" key="1">
    <source>
        <dbReference type="SAM" id="MobiDB-lite"/>
    </source>
</evidence>
<name>A0A0K1LRU5_9CAUD</name>
<evidence type="ECO:0000313" key="2">
    <source>
        <dbReference type="EMBL" id="AKU45296.1"/>
    </source>
</evidence>
<proteinExistence type="predicted"/>
<protein>
    <submittedName>
        <fullName evidence="2">Portal protein</fullName>
    </submittedName>
</protein>
<dbReference type="Proteomes" id="UP000222075">
    <property type="component" value="Segment"/>
</dbReference>
<gene>
    <name evidence="2" type="ORF">MADRUGA_6</name>
</gene>
<accession>A0A0K1LRU5</accession>
<evidence type="ECO:0000313" key="3">
    <source>
        <dbReference type="Proteomes" id="UP000222075"/>
    </source>
</evidence>
<reference evidence="2 3" key="1">
    <citation type="journal article" date="2016" name="BMC Microbiol.">
        <title>Characterization of mycobacteria and mycobacteriophages isolated from compost at the Sao Paulo Zoo Park Foundation in Brazil and creation of the new mycobacteriophage Cluster U.</title>
        <authorList>
            <person name="Lima-Junior J.D."/>
            <person name="Viana-Niero C."/>
            <person name="Conde Oliveira D.V."/>
            <person name="Machado G.E."/>
            <person name="Rabello M.C."/>
            <person name="Martins-Junior J."/>
            <person name="Martins L.F."/>
            <person name="Digiampietri L.A."/>
            <person name="da Silva A.M."/>
            <person name="Setubal J.C."/>
            <person name="Russell D.A."/>
            <person name="Jacobs-Sera D."/>
            <person name="Pope W.H."/>
            <person name="Hatfull G.F."/>
            <person name="Leao S.C."/>
        </authorList>
    </citation>
    <scope>NUCLEOTIDE SEQUENCE [LARGE SCALE GENOMIC DNA]</scope>
</reference>